<dbReference type="OrthoDB" id="21513at2759"/>
<comment type="caution">
    <text evidence="2">The sequence shown here is derived from an EMBL/GenBank/DDBJ whole genome shotgun (WGS) entry which is preliminary data.</text>
</comment>
<accession>A0A409W0T9</accession>
<dbReference type="Proteomes" id="UP000284842">
    <property type="component" value="Unassembled WGS sequence"/>
</dbReference>
<proteinExistence type="predicted"/>
<feature type="compositionally biased region" description="Polar residues" evidence="1">
    <location>
        <begin position="155"/>
        <end position="177"/>
    </location>
</feature>
<dbReference type="EMBL" id="NHTK01005885">
    <property type="protein sequence ID" value="PPQ72115.1"/>
    <property type="molecule type" value="Genomic_DNA"/>
</dbReference>
<dbReference type="AlphaFoldDB" id="A0A409W0T9"/>
<name>A0A409W0T9_9AGAR</name>
<evidence type="ECO:0000313" key="2">
    <source>
        <dbReference type="EMBL" id="PPQ72115.1"/>
    </source>
</evidence>
<reference evidence="2 3" key="1">
    <citation type="journal article" date="2018" name="Evol. Lett.">
        <title>Horizontal gene cluster transfer increased hallucinogenic mushroom diversity.</title>
        <authorList>
            <person name="Reynolds H.T."/>
            <person name="Vijayakumar V."/>
            <person name="Gluck-Thaler E."/>
            <person name="Korotkin H.B."/>
            <person name="Matheny P.B."/>
            <person name="Slot J.C."/>
        </authorList>
    </citation>
    <scope>NUCLEOTIDE SEQUENCE [LARGE SCALE GENOMIC DNA]</scope>
    <source>
        <strain evidence="2 3">2629</strain>
    </source>
</reference>
<feature type="compositionally biased region" description="Basic residues" evidence="1">
    <location>
        <begin position="219"/>
        <end position="229"/>
    </location>
</feature>
<protein>
    <submittedName>
        <fullName evidence="2">Uncharacterized protein</fullName>
    </submittedName>
</protein>
<feature type="region of interest" description="Disordered" evidence="1">
    <location>
        <begin position="91"/>
        <end position="229"/>
    </location>
</feature>
<feature type="compositionally biased region" description="Pro residues" evidence="1">
    <location>
        <begin position="194"/>
        <end position="206"/>
    </location>
</feature>
<sequence>QEPVSWKDRYFELQSLEAKRFEEIGSKLRTQRMQADVRKKQREVKFTDKVPVEKRSRTGSGWNTTAAPKTLFEKARAETLKLQRAYAVPRMMPKKHRVTPQPFGAPMPATSSSNYSSRVTVKTVVRSVPKAHSSAATSSSHLLTQPSSSHRPNSDALSTSASPPVTAQRPVPSNQPSIPSPVPNIPARPLQSPVRPPRIPPSGSKPPPRKDLMSTLFVPKHRAYSQRPA</sequence>
<keyword evidence="3" id="KW-1185">Reference proteome</keyword>
<feature type="non-terminal residue" evidence="2">
    <location>
        <position position="1"/>
    </location>
</feature>
<dbReference type="STRING" id="181874.A0A409W0T9"/>
<evidence type="ECO:0000256" key="1">
    <source>
        <dbReference type="SAM" id="MobiDB-lite"/>
    </source>
</evidence>
<gene>
    <name evidence="2" type="ORF">CVT24_002426</name>
</gene>
<dbReference type="InParanoid" id="A0A409W0T9"/>
<feature type="compositionally biased region" description="Low complexity" evidence="1">
    <location>
        <begin position="116"/>
        <end position="150"/>
    </location>
</feature>
<evidence type="ECO:0000313" key="3">
    <source>
        <dbReference type="Proteomes" id="UP000284842"/>
    </source>
</evidence>
<organism evidence="2 3">
    <name type="scientific">Panaeolus cyanescens</name>
    <dbReference type="NCBI Taxonomy" id="181874"/>
    <lineage>
        <taxon>Eukaryota</taxon>
        <taxon>Fungi</taxon>
        <taxon>Dikarya</taxon>
        <taxon>Basidiomycota</taxon>
        <taxon>Agaricomycotina</taxon>
        <taxon>Agaricomycetes</taxon>
        <taxon>Agaricomycetidae</taxon>
        <taxon>Agaricales</taxon>
        <taxon>Agaricineae</taxon>
        <taxon>Galeropsidaceae</taxon>
        <taxon>Panaeolus</taxon>
    </lineage>
</organism>